<keyword evidence="4" id="KW-1185">Reference proteome</keyword>
<dbReference type="InterPro" id="IPR036612">
    <property type="entry name" value="KH_dom_type_1_sf"/>
</dbReference>
<evidence type="ECO:0000313" key="4">
    <source>
        <dbReference type="Proteomes" id="UP000591131"/>
    </source>
</evidence>
<evidence type="ECO:0000256" key="1">
    <source>
        <dbReference type="PROSITE-ProRule" id="PRU00117"/>
    </source>
</evidence>
<dbReference type="AlphaFoldDB" id="A0A7J6MKY2"/>
<organism evidence="3 4">
    <name type="scientific">Perkinsus chesapeaki</name>
    <name type="common">Clam parasite</name>
    <name type="synonym">Perkinsus andrewsi</name>
    <dbReference type="NCBI Taxonomy" id="330153"/>
    <lineage>
        <taxon>Eukaryota</taxon>
        <taxon>Sar</taxon>
        <taxon>Alveolata</taxon>
        <taxon>Perkinsozoa</taxon>
        <taxon>Perkinsea</taxon>
        <taxon>Perkinsida</taxon>
        <taxon>Perkinsidae</taxon>
        <taxon>Perkinsus</taxon>
    </lineage>
</organism>
<dbReference type="SUPFAM" id="SSF54791">
    <property type="entry name" value="Eukaryotic type KH-domain (KH-domain type I)"/>
    <property type="match status" value="2"/>
</dbReference>
<reference evidence="3 4" key="1">
    <citation type="submission" date="2020-04" db="EMBL/GenBank/DDBJ databases">
        <title>Perkinsus chesapeaki whole genome sequence.</title>
        <authorList>
            <person name="Bogema D.R."/>
        </authorList>
    </citation>
    <scope>NUCLEOTIDE SEQUENCE [LARGE SCALE GENOMIC DNA]</scope>
    <source>
        <strain evidence="3">ATCC PRA-425</strain>
    </source>
</reference>
<feature type="domain" description="K Homology" evidence="2">
    <location>
        <begin position="90"/>
        <end position="161"/>
    </location>
</feature>
<feature type="domain" description="K Homology" evidence="2">
    <location>
        <begin position="176"/>
        <end position="259"/>
    </location>
</feature>
<dbReference type="Gene3D" id="3.30.1370.10">
    <property type="entry name" value="K Homology domain, type 1"/>
    <property type="match status" value="1"/>
</dbReference>
<name>A0A7J6MKY2_PERCH</name>
<proteinExistence type="predicted"/>
<sequence length="372" mass="40659">MPVSSHHYGKRPINVAESRVMKVPRPLQSTSVSAAAAAALAAAKGLVNASSECRRDVHGNPIGLGALAQEQITAEMTELGGLGETSTAPQLFTAEVTCHKDLAGRVIGSRGTRIREIQELTSCRIHNVTRTSQPSFTIFIIKGSSESAVERCVALVERVVAEGRQTEAEASKTAAMSKDMVVVIPGSVKPSLIGPSRSVLRAIQQDSSTNIVIEKTPIAGGVFEGHDLGRKYCGYLVTVRGADDVSLGLAFEYIAQVVAGRYPIDLAIYRWKHAIGSEIYQNLSVEESLAYRTMPIEWLDYCLRCTDAVMAESDLFKRSELIKYICHIRESYFISTEVLQWARLNHRVLSRLAEVMTEAARKAYCKVKAEDA</sequence>
<keyword evidence="1" id="KW-0694">RNA-binding</keyword>
<dbReference type="InterPro" id="IPR004087">
    <property type="entry name" value="KH_dom"/>
</dbReference>
<dbReference type="Pfam" id="PF00013">
    <property type="entry name" value="KH_1"/>
    <property type="match status" value="1"/>
</dbReference>
<protein>
    <recommendedName>
        <fullName evidence="2">K Homology domain-containing protein</fullName>
    </recommendedName>
</protein>
<dbReference type="GO" id="GO:0003723">
    <property type="term" value="F:RNA binding"/>
    <property type="evidence" value="ECO:0007669"/>
    <property type="project" value="UniProtKB-UniRule"/>
</dbReference>
<dbReference type="EMBL" id="JAAPAO010000118">
    <property type="protein sequence ID" value="KAF4672144.1"/>
    <property type="molecule type" value="Genomic_DNA"/>
</dbReference>
<evidence type="ECO:0000259" key="2">
    <source>
        <dbReference type="SMART" id="SM00322"/>
    </source>
</evidence>
<evidence type="ECO:0000313" key="3">
    <source>
        <dbReference type="EMBL" id="KAF4672144.1"/>
    </source>
</evidence>
<dbReference type="CDD" id="cd00105">
    <property type="entry name" value="KH-I"/>
    <property type="match status" value="1"/>
</dbReference>
<comment type="caution">
    <text evidence="3">The sequence shown here is derived from an EMBL/GenBank/DDBJ whole genome shotgun (WGS) entry which is preliminary data.</text>
</comment>
<dbReference type="SMART" id="SM00322">
    <property type="entry name" value="KH"/>
    <property type="match status" value="2"/>
</dbReference>
<dbReference type="InterPro" id="IPR004088">
    <property type="entry name" value="KH_dom_type_1"/>
</dbReference>
<dbReference type="OrthoDB" id="5204190at2759"/>
<gene>
    <name evidence="3" type="ORF">FOL47_000861</name>
</gene>
<dbReference type="PROSITE" id="PS50084">
    <property type="entry name" value="KH_TYPE_1"/>
    <property type="match status" value="1"/>
</dbReference>
<dbReference type="Proteomes" id="UP000591131">
    <property type="component" value="Unassembled WGS sequence"/>
</dbReference>
<accession>A0A7J6MKY2</accession>